<gene>
    <name evidence="15" type="ORF">SEMRO_2330_G323550.1</name>
</gene>
<keyword evidence="6 13" id="KW-1133">Transmembrane helix</keyword>
<dbReference type="InterPro" id="IPR000462">
    <property type="entry name" value="CDP-OH_P_trans"/>
</dbReference>
<dbReference type="GO" id="GO:0008444">
    <property type="term" value="F:CDP-diacylglycerol-glycerol-3-phosphate 3-phosphatidyltransferase activity"/>
    <property type="evidence" value="ECO:0007669"/>
    <property type="project" value="InterPro"/>
</dbReference>
<dbReference type="PANTHER" id="PTHR14269">
    <property type="entry name" value="CDP-DIACYLGLYCEROL--GLYCEROL-3-PHOSPHATE 3-PHOSPHATIDYLTRANSFERASE-RELATED"/>
    <property type="match status" value="1"/>
</dbReference>
<sequence length="330" mass="35666">MLPSICLITLTFSVVQSTSYSASIVPHSLSGRATRLPTLRYNTPHTRSLPYLSSLTALKGGAVSDSNTDDGDDEEAQQSSFSETTNEEPAVVPPPPTPPSEQISEDPTPPPQQPATDTAVEMAPIITRPPGWIRRTFPNFPYHRLPDYLTLARCAAIPLLCVAFYSPARHIETGVIFALASFTDWLDGFLARRWNVSTAFGAFLDPVADKLMVSTALVLLSGRHGAIVALPAAVVLARELAVSALREWMAQLGHRDTVQVGFQGKVKTALTMVSLTLMLFVPEIGVTTTHSTWLGNLFLPSLACLYLSAVITVTSGSVYFRAAAPFLLQK</sequence>
<keyword evidence="14" id="KW-0732">Signal</keyword>
<feature type="chain" id="PRO_5040104951" evidence="14">
    <location>
        <begin position="18"/>
        <end position="330"/>
    </location>
</feature>
<protein>
    <submittedName>
        <fullName evidence="15">CDP-diacylglycerol--glycerol-3-phosphate 3-phosphatidyltransferase</fullName>
    </submittedName>
</protein>
<feature type="transmembrane region" description="Helical" evidence="13">
    <location>
        <begin position="297"/>
        <end position="320"/>
    </location>
</feature>
<dbReference type="InterPro" id="IPR050324">
    <property type="entry name" value="CDP-alcohol_PTase-I"/>
</dbReference>
<dbReference type="GO" id="GO:0016020">
    <property type="term" value="C:membrane"/>
    <property type="evidence" value="ECO:0007669"/>
    <property type="project" value="UniProtKB-SubCell"/>
</dbReference>
<evidence type="ECO:0000256" key="1">
    <source>
        <dbReference type="ARBA" id="ARBA00004141"/>
    </source>
</evidence>
<keyword evidence="10" id="KW-1208">Phospholipid metabolism</keyword>
<evidence type="ECO:0000313" key="16">
    <source>
        <dbReference type="Proteomes" id="UP001153069"/>
    </source>
</evidence>
<dbReference type="InterPro" id="IPR004570">
    <property type="entry name" value="Phosphatidylglycerol_P_synth"/>
</dbReference>
<dbReference type="EMBL" id="CAICTM010002328">
    <property type="protein sequence ID" value="CAB9528821.1"/>
    <property type="molecule type" value="Genomic_DNA"/>
</dbReference>
<evidence type="ECO:0000256" key="3">
    <source>
        <dbReference type="ARBA" id="ARBA00022516"/>
    </source>
</evidence>
<evidence type="ECO:0000256" key="8">
    <source>
        <dbReference type="ARBA" id="ARBA00023136"/>
    </source>
</evidence>
<evidence type="ECO:0000256" key="6">
    <source>
        <dbReference type="ARBA" id="ARBA00022989"/>
    </source>
</evidence>
<evidence type="ECO:0000256" key="14">
    <source>
        <dbReference type="SAM" id="SignalP"/>
    </source>
</evidence>
<evidence type="ECO:0000256" key="5">
    <source>
        <dbReference type="ARBA" id="ARBA00022692"/>
    </source>
</evidence>
<dbReference type="AlphaFoldDB" id="A0A9N8HWX3"/>
<feature type="signal peptide" evidence="14">
    <location>
        <begin position="1"/>
        <end position="17"/>
    </location>
</feature>
<feature type="region of interest" description="Disordered" evidence="12">
    <location>
        <begin position="60"/>
        <end position="116"/>
    </location>
</feature>
<dbReference type="PANTHER" id="PTHR14269:SF62">
    <property type="entry name" value="CDP-DIACYLGLYCEROL--GLYCEROL-3-PHOSPHATE 3-PHOSPHATIDYLTRANSFERASE 1, CHLOROPLASTIC"/>
    <property type="match status" value="1"/>
</dbReference>
<keyword evidence="5 13" id="KW-0812">Transmembrane</keyword>
<evidence type="ECO:0000256" key="13">
    <source>
        <dbReference type="SAM" id="Phobius"/>
    </source>
</evidence>
<organism evidence="15 16">
    <name type="scientific">Seminavis robusta</name>
    <dbReference type="NCBI Taxonomy" id="568900"/>
    <lineage>
        <taxon>Eukaryota</taxon>
        <taxon>Sar</taxon>
        <taxon>Stramenopiles</taxon>
        <taxon>Ochrophyta</taxon>
        <taxon>Bacillariophyta</taxon>
        <taxon>Bacillariophyceae</taxon>
        <taxon>Bacillariophycidae</taxon>
        <taxon>Naviculales</taxon>
        <taxon>Naviculaceae</taxon>
        <taxon>Seminavis</taxon>
    </lineage>
</organism>
<keyword evidence="8 13" id="KW-0472">Membrane</keyword>
<dbReference type="Proteomes" id="UP001153069">
    <property type="component" value="Unassembled WGS sequence"/>
</dbReference>
<dbReference type="NCBIfam" id="TIGR00560">
    <property type="entry name" value="pgsA"/>
    <property type="match status" value="1"/>
</dbReference>
<keyword evidence="4 11" id="KW-0808">Transferase</keyword>
<keyword evidence="7" id="KW-0443">Lipid metabolism</keyword>
<keyword evidence="3" id="KW-0444">Lipid biosynthesis</keyword>
<evidence type="ECO:0000256" key="12">
    <source>
        <dbReference type="SAM" id="MobiDB-lite"/>
    </source>
</evidence>
<name>A0A9N8HWX3_9STRA</name>
<evidence type="ECO:0000256" key="9">
    <source>
        <dbReference type="ARBA" id="ARBA00023209"/>
    </source>
</evidence>
<feature type="compositionally biased region" description="Acidic residues" evidence="12">
    <location>
        <begin position="67"/>
        <end position="76"/>
    </location>
</feature>
<evidence type="ECO:0000313" key="15">
    <source>
        <dbReference type="EMBL" id="CAB9528821.1"/>
    </source>
</evidence>
<dbReference type="PROSITE" id="PS00379">
    <property type="entry name" value="CDP_ALCOHOL_P_TRANSF"/>
    <property type="match status" value="1"/>
</dbReference>
<evidence type="ECO:0000256" key="11">
    <source>
        <dbReference type="RuleBase" id="RU003750"/>
    </source>
</evidence>
<evidence type="ECO:0000256" key="4">
    <source>
        <dbReference type="ARBA" id="ARBA00022679"/>
    </source>
</evidence>
<accession>A0A9N8HWX3</accession>
<comment type="subcellular location">
    <subcellularLocation>
        <location evidence="1">Membrane</location>
        <topology evidence="1">Multi-pass membrane protein</topology>
    </subcellularLocation>
</comment>
<dbReference type="OrthoDB" id="10020554at2759"/>
<dbReference type="InterPro" id="IPR043130">
    <property type="entry name" value="CDP-OH_PTrfase_TM_dom"/>
</dbReference>
<keyword evidence="16" id="KW-1185">Reference proteome</keyword>
<dbReference type="GO" id="GO:0046474">
    <property type="term" value="P:glycerophospholipid biosynthetic process"/>
    <property type="evidence" value="ECO:0007669"/>
    <property type="project" value="TreeGrafter"/>
</dbReference>
<comment type="caution">
    <text evidence="15">The sequence shown here is derived from an EMBL/GenBank/DDBJ whole genome shotgun (WGS) entry which is preliminary data.</text>
</comment>
<dbReference type="InterPro" id="IPR048254">
    <property type="entry name" value="CDP_ALCOHOL_P_TRANSF_CS"/>
</dbReference>
<dbReference type="Gene3D" id="1.20.120.1760">
    <property type="match status" value="1"/>
</dbReference>
<reference evidence="15" key="1">
    <citation type="submission" date="2020-06" db="EMBL/GenBank/DDBJ databases">
        <authorList>
            <consortium name="Plant Systems Biology data submission"/>
        </authorList>
    </citation>
    <scope>NUCLEOTIDE SEQUENCE</scope>
    <source>
        <strain evidence="15">D6</strain>
    </source>
</reference>
<keyword evidence="9" id="KW-0594">Phospholipid biosynthesis</keyword>
<proteinExistence type="inferred from homology"/>
<evidence type="ECO:0000256" key="10">
    <source>
        <dbReference type="ARBA" id="ARBA00023264"/>
    </source>
</evidence>
<evidence type="ECO:0000256" key="7">
    <source>
        <dbReference type="ARBA" id="ARBA00023098"/>
    </source>
</evidence>
<dbReference type="Pfam" id="PF01066">
    <property type="entry name" value="CDP-OH_P_transf"/>
    <property type="match status" value="1"/>
</dbReference>
<evidence type="ECO:0000256" key="2">
    <source>
        <dbReference type="ARBA" id="ARBA00010441"/>
    </source>
</evidence>
<comment type="similarity">
    <text evidence="2 11">Belongs to the CDP-alcohol phosphatidyltransferase class-I family.</text>
</comment>